<organism evidence="1">
    <name type="scientific">Planktothricoides raciborskii GIHE-MW2</name>
    <dbReference type="NCBI Taxonomy" id="2792601"/>
    <lineage>
        <taxon>Bacteria</taxon>
        <taxon>Bacillati</taxon>
        <taxon>Cyanobacteriota</taxon>
        <taxon>Cyanophyceae</taxon>
        <taxon>Oscillatoriophycideae</taxon>
        <taxon>Oscillatoriales</taxon>
        <taxon>Oscillatoriaceae</taxon>
        <taxon>Planktothricoides</taxon>
    </lineage>
</organism>
<gene>
    <name evidence="1" type="ORF">ABWT76_004859</name>
</gene>
<sequence length="121" mass="13993">MYESEDLIILDQMIQDSAKVPLTEAYGKFQVELRETHGVNYEVTIKNIPKNTLVIKSDEFPAPTKFFQGTQGECKRADYLIISEDNQRKFIIVIEMKAGKAIEKEVIYQSTEGFRMLNRLL</sequence>
<dbReference type="AlphaFoldDB" id="A0AAU8JAB9"/>
<accession>A0AAU8JAB9</accession>
<evidence type="ECO:0000313" key="1">
    <source>
        <dbReference type="EMBL" id="XCM36123.1"/>
    </source>
</evidence>
<name>A0AAU8JAB9_9CYAN</name>
<proteinExistence type="predicted"/>
<evidence type="ECO:0008006" key="2">
    <source>
        <dbReference type="Google" id="ProtNLM"/>
    </source>
</evidence>
<reference evidence="1" key="1">
    <citation type="submission" date="2024-07" db="EMBL/GenBank/DDBJ databases">
        <authorList>
            <person name="Kim Y.J."/>
            <person name="Jeong J.Y."/>
        </authorList>
    </citation>
    <scope>NUCLEOTIDE SEQUENCE</scope>
    <source>
        <strain evidence="1">GIHE-MW2</strain>
    </source>
</reference>
<dbReference type="EMBL" id="CP159837">
    <property type="protein sequence ID" value="XCM36123.1"/>
    <property type="molecule type" value="Genomic_DNA"/>
</dbReference>
<dbReference type="RefSeq" id="WP_354635082.1">
    <property type="nucleotide sequence ID" value="NZ_CP159837.1"/>
</dbReference>
<protein>
    <recommendedName>
        <fullName evidence="2">Type I restriction enzyme R protein N-terminal domain-containing protein</fullName>
    </recommendedName>
</protein>